<dbReference type="CDD" id="cd18038">
    <property type="entry name" value="DEXXQc_Helz-like"/>
    <property type="match status" value="1"/>
</dbReference>
<protein>
    <submittedName>
        <fullName evidence="8">Uncharacterized protein</fullName>
    </submittedName>
</protein>
<dbReference type="InParanoid" id="A0A409VWH4"/>
<dbReference type="InterPro" id="IPR041679">
    <property type="entry name" value="DNA2/NAM7-like_C"/>
</dbReference>
<feature type="compositionally biased region" description="Low complexity" evidence="4">
    <location>
        <begin position="483"/>
        <end position="496"/>
    </location>
</feature>
<dbReference type="Gene3D" id="3.40.50.300">
    <property type="entry name" value="P-loop containing nucleotide triphosphate hydrolases"/>
    <property type="match status" value="2"/>
</dbReference>
<gene>
    <name evidence="8" type="ORF">CVT26_010050</name>
</gene>
<reference evidence="8 9" key="1">
    <citation type="journal article" date="2018" name="Evol. Lett.">
        <title>Horizontal gene cluster transfer increased hallucinogenic mushroom diversity.</title>
        <authorList>
            <person name="Reynolds H.T."/>
            <person name="Vijayakumar V."/>
            <person name="Gluck-Thaler E."/>
            <person name="Korotkin H.B."/>
            <person name="Matheny P.B."/>
            <person name="Slot J.C."/>
        </authorList>
    </citation>
    <scope>NUCLEOTIDE SEQUENCE [LARGE SCALE GENOMIC DNA]</scope>
    <source>
        <strain evidence="8 9">SRW20</strain>
    </source>
</reference>
<accession>A0A409VWH4</accession>
<feature type="signal peptide" evidence="5">
    <location>
        <begin position="1"/>
        <end position="27"/>
    </location>
</feature>
<dbReference type="GO" id="GO:0031047">
    <property type="term" value="P:regulatory ncRNA-mediated gene silencing"/>
    <property type="evidence" value="ECO:0007669"/>
    <property type="project" value="UniProtKB-KW"/>
</dbReference>
<keyword evidence="2" id="KW-0963">Cytoplasm</keyword>
<dbReference type="STRING" id="231916.A0A409VWH4"/>
<feature type="domain" description="DNA2/NAM7 helicase helicase" evidence="6">
    <location>
        <begin position="871"/>
        <end position="954"/>
    </location>
</feature>
<dbReference type="SUPFAM" id="SSF52540">
    <property type="entry name" value="P-loop containing nucleoside triphosphate hydrolases"/>
    <property type="match status" value="1"/>
</dbReference>
<keyword evidence="5" id="KW-0732">Signal</keyword>
<feature type="chain" id="PRO_5019322202" evidence="5">
    <location>
        <begin position="28"/>
        <end position="1389"/>
    </location>
</feature>
<proteinExistence type="predicted"/>
<feature type="region of interest" description="Disordered" evidence="4">
    <location>
        <begin position="537"/>
        <end position="584"/>
    </location>
</feature>
<sequence>MSTVSLDICITLFCLSLSAILYNSAGGRPFTTSQGYILKNQVTHSRLLPVEAAHAFTYPTLAFLVSLNALESRRLDLVRGWVFGYGGLWGRITGIRPEPYLTKQPGSIRKKLVALLEARGYVGDKYLLEDAWMLTMPSYLGFEGINPLTVYFCYNPQGILWSAVLEIHNTFGESHVHVLEVDRDEDPDAPRGYDHQWTFPREFHVSPFNDRSGFYTVAVKRPTHSPMAESQSESTALPPKPAVRVHLYTASSTDPGQRGQLKLSALLRPTEATPLTSPSLLFALFKAPFVLFLSMPRILFMAWKLHYQKRLDVFIRPEPIPGVQDWSSASASESRPSSSAGGVKCWLACQCRPTAAPMSNHYAYAHAAYVYAQSPVSPTNVPHIVVGAQYSPHSPSANSNSNGLYPGYLPPYPVSPSVSVLHMPNPLAKPPAAGHYHVDHNGWYNPPYHHPSEHSAPSSTSAPLHPPGLAIPLHRMPTSPRETSPSTVPASTSPSSDTALIHEHWKGRLAPLPGYRSRPILLPKKESLPVRPEIVSKQVKEESSSELLPPHSFFGSDYERKSTPTLSPASSDPSTLSDAKCNQKNDKTTKEFQFDAYAEAYIPQYLFDIQKQTYSLKPLPAIPLFPPMKYLQSFLIPRLIEESLSVDNLSLLKAAPLPQDFKAPILAKDTYYHHWVDILRWELDAIVHKKEQIVLWRTGLKVVNWKDAEFSLEVPGIRENHPHLEIGDLVHMREVLDPGQQRSRWALEGRVAVLRKREGLVHISSLPLKEHIQTYVPLTLETTKTENGFVVLGPEDVIPFYFNISFMTNARPLCTMENAVTYVANILNTEEAGVNLAKQWVFPQVEDFNDAPSAMLLEGGIEESQWTDSGLNPEQRLAVTSVALYQSPVPHLICGPPGTGKTRTVVEAVMQIFKIQPEACILLCAPSNPATDTLALRLQKHLSQNEMLRLNDPNRTFAEVPDIIKPYCFVENDKFSIPPFKKLMQYRVVVCSCLDASILVKAQCTNSRLMVMEDEVTASLHPNREPKHVVQPHWTHLLIDEAAQGSEPELLVPISVVLPNIYNPEIIGKTFMPQLTLCGDPNQLGPIVASDEARSAEFEVSLLERLSEVPLYAQYAQQGNAHRRSSQRLPPLTSLVKNYRSHPVILMPPSAIFYNDSLEPCAVNGKIFWPGLSKPEFPLKFIGTEALEKSNDERASWYNLGQISIVLNIIRSLLDNSKESDPPLRPSEISVMAPWRKQVWTLRERLRNEGFGAVDVGTVEDYQGRENRVVIISCVRSSARFLEEDFKKGMGLIFERKRMNVAITRAKELLVVIGNGSLLLRDPYWKSFLQFVIRNGLYEGPELPLEMDGNYVSRLESDLFRSDADAGELEPETQGLLLAGGLAREVLRE</sequence>
<dbReference type="GO" id="GO:0005737">
    <property type="term" value="C:cytoplasm"/>
    <property type="evidence" value="ECO:0007669"/>
    <property type="project" value="UniProtKB-SubCell"/>
</dbReference>
<evidence type="ECO:0000259" key="6">
    <source>
        <dbReference type="Pfam" id="PF13086"/>
    </source>
</evidence>
<dbReference type="PANTHER" id="PTHR45418:SF1">
    <property type="entry name" value="CANCER_TESTIS ANTIGEN 55"/>
    <property type="match status" value="1"/>
</dbReference>
<dbReference type="Proteomes" id="UP000284706">
    <property type="component" value="Unassembled WGS sequence"/>
</dbReference>
<dbReference type="InterPro" id="IPR026122">
    <property type="entry name" value="MOV-10/SDE3_DEXXQ/H-box"/>
</dbReference>
<organism evidence="8 9">
    <name type="scientific">Gymnopilus dilepis</name>
    <dbReference type="NCBI Taxonomy" id="231916"/>
    <lineage>
        <taxon>Eukaryota</taxon>
        <taxon>Fungi</taxon>
        <taxon>Dikarya</taxon>
        <taxon>Basidiomycota</taxon>
        <taxon>Agaricomycotina</taxon>
        <taxon>Agaricomycetes</taxon>
        <taxon>Agaricomycetidae</taxon>
        <taxon>Agaricales</taxon>
        <taxon>Agaricineae</taxon>
        <taxon>Hymenogastraceae</taxon>
        <taxon>Gymnopilus</taxon>
    </lineage>
</organism>
<dbReference type="InterPro" id="IPR027417">
    <property type="entry name" value="P-loop_NTPase"/>
</dbReference>
<evidence type="ECO:0000256" key="3">
    <source>
        <dbReference type="ARBA" id="ARBA00023158"/>
    </source>
</evidence>
<evidence type="ECO:0000256" key="5">
    <source>
        <dbReference type="SAM" id="SignalP"/>
    </source>
</evidence>
<evidence type="ECO:0000256" key="4">
    <source>
        <dbReference type="SAM" id="MobiDB-lite"/>
    </source>
</evidence>
<evidence type="ECO:0000256" key="2">
    <source>
        <dbReference type="ARBA" id="ARBA00022490"/>
    </source>
</evidence>
<dbReference type="InterPro" id="IPR041677">
    <property type="entry name" value="DNA2/NAM7_AAA_11"/>
</dbReference>
<feature type="compositionally biased region" description="Polar residues" evidence="4">
    <location>
        <begin position="563"/>
        <end position="580"/>
    </location>
</feature>
<dbReference type="EMBL" id="NHYE01005534">
    <property type="protein sequence ID" value="PPQ70622.1"/>
    <property type="molecule type" value="Genomic_DNA"/>
</dbReference>
<dbReference type="InterPro" id="IPR047187">
    <property type="entry name" value="SF1_C_Upf1"/>
</dbReference>
<comment type="subcellular location">
    <subcellularLocation>
        <location evidence="1">Cytoplasm</location>
    </subcellularLocation>
</comment>
<evidence type="ECO:0000313" key="9">
    <source>
        <dbReference type="Proteomes" id="UP000284706"/>
    </source>
</evidence>
<keyword evidence="9" id="KW-1185">Reference proteome</keyword>
<dbReference type="GO" id="GO:0032574">
    <property type="term" value="F:5'-3' RNA helicase activity"/>
    <property type="evidence" value="ECO:0007669"/>
    <property type="project" value="InterPro"/>
</dbReference>
<feature type="domain" description="DNA2/NAM7 helicase-like C-terminal" evidence="7">
    <location>
        <begin position="1132"/>
        <end position="1316"/>
    </location>
</feature>
<dbReference type="PANTHER" id="PTHR45418">
    <property type="entry name" value="CANCER/TESTIS ANTIGEN 55"/>
    <property type="match status" value="1"/>
</dbReference>
<dbReference type="OrthoDB" id="6513042at2759"/>
<name>A0A409VWH4_9AGAR</name>
<comment type="caution">
    <text evidence="8">The sequence shown here is derived from an EMBL/GenBank/DDBJ whole genome shotgun (WGS) entry which is preliminary data.</text>
</comment>
<dbReference type="InterPro" id="IPR010775">
    <property type="entry name" value="DUF1365"/>
</dbReference>
<keyword evidence="3" id="KW-0943">RNA-mediated gene silencing</keyword>
<dbReference type="CDD" id="cd18808">
    <property type="entry name" value="SF1_C_Upf1"/>
    <property type="match status" value="1"/>
</dbReference>
<evidence type="ECO:0000313" key="8">
    <source>
        <dbReference type="EMBL" id="PPQ70622.1"/>
    </source>
</evidence>
<dbReference type="Pfam" id="PF13087">
    <property type="entry name" value="AAA_12"/>
    <property type="match status" value="1"/>
</dbReference>
<evidence type="ECO:0000259" key="7">
    <source>
        <dbReference type="Pfam" id="PF13087"/>
    </source>
</evidence>
<dbReference type="Pfam" id="PF13086">
    <property type="entry name" value="AAA_11"/>
    <property type="match status" value="1"/>
</dbReference>
<evidence type="ECO:0000256" key="1">
    <source>
        <dbReference type="ARBA" id="ARBA00004496"/>
    </source>
</evidence>
<dbReference type="Pfam" id="PF07103">
    <property type="entry name" value="DUF1365"/>
    <property type="match status" value="1"/>
</dbReference>
<feature type="region of interest" description="Disordered" evidence="4">
    <location>
        <begin position="447"/>
        <end position="498"/>
    </location>
</feature>
<dbReference type="GO" id="GO:0003723">
    <property type="term" value="F:RNA binding"/>
    <property type="evidence" value="ECO:0007669"/>
    <property type="project" value="InterPro"/>
</dbReference>